<keyword evidence="8 12" id="KW-0808">Transferase</keyword>
<evidence type="ECO:0000256" key="12">
    <source>
        <dbReference type="PIRNR" id="PIRNR015601"/>
    </source>
</evidence>
<evidence type="ECO:0000256" key="3">
    <source>
        <dbReference type="ARBA" id="ARBA00012328"/>
    </source>
</evidence>
<evidence type="ECO:0000256" key="11">
    <source>
        <dbReference type="ARBA" id="ARBA00047944"/>
    </source>
</evidence>
<evidence type="ECO:0000256" key="1">
    <source>
        <dbReference type="ARBA" id="ARBA00004496"/>
    </source>
</evidence>
<feature type="domain" description="Ribosomal RNA small subunit methyltransferase E methyltransferase" evidence="13">
    <location>
        <begin position="88"/>
        <end position="257"/>
    </location>
</feature>
<dbReference type="GO" id="GO:0070042">
    <property type="term" value="F:rRNA (uridine-N3-)-methyltransferase activity"/>
    <property type="evidence" value="ECO:0007669"/>
    <property type="project" value="TreeGrafter"/>
</dbReference>
<dbReference type="InterPro" id="IPR015947">
    <property type="entry name" value="PUA-like_sf"/>
</dbReference>
<evidence type="ECO:0000256" key="6">
    <source>
        <dbReference type="ARBA" id="ARBA00022552"/>
    </source>
</evidence>
<gene>
    <name evidence="15" type="ORF">CL176_07955</name>
</gene>
<dbReference type="AlphaFoldDB" id="A0A347WLH9"/>
<dbReference type="EMBL" id="CP023434">
    <property type="protein sequence ID" value="AXY25936.1"/>
    <property type="molecule type" value="Genomic_DNA"/>
</dbReference>
<dbReference type="NCBIfam" id="NF008691">
    <property type="entry name" value="PRK11713.1-4"/>
    <property type="match status" value="1"/>
</dbReference>
<dbReference type="SUPFAM" id="SSF75217">
    <property type="entry name" value="alpha/beta knot"/>
    <property type="match status" value="1"/>
</dbReference>
<comment type="catalytic activity">
    <reaction evidence="11 12">
        <text>uridine(1498) in 16S rRNA + S-adenosyl-L-methionine = N(3)-methyluridine(1498) in 16S rRNA + S-adenosyl-L-homocysteine + H(+)</text>
        <dbReference type="Rhea" id="RHEA:42920"/>
        <dbReference type="Rhea" id="RHEA-COMP:10283"/>
        <dbReference type="Rhea" id="RHEA-COMP:10284"/>
        <dbReference type="ChEBI" id="CHEBI:15378"/>
        <dbReference type="ChEBI" id="CHEBI:57856"/>
        <dbReference type="ChEBI" id="CHEBI:59789"/>
        <dbReference type="ChEBI" id="CHEBI:65315"/>
        <dbReference type="ChEBI" id="CHEBI:74502"/>
        <dbReference type="EC" id="2.1.1.193"/>
    </reaction>
</comment>
<proteinExistence type="inferred from homology"/>
<name>A0A347WLH9_9LACT</name>
<dbReference type="Pfam" id="PF04452">
    <property type="entry name" value="Methyltrans_RNA"/>
    <property type="match status" value="1"/>
</dbReference>
<evidence type="ECO:0000256" key="9">
    <source>
        <dbReference type="ARBA" id="ARBA00022691"/>
    </source>
</evidence>
<dbReference type="Pfam" id="PF20260">
    <property type="entry name" value="PUA_4"/>
    <property type="match status" value="1"/>
</dbReference>
<dbReference type="InterPro" id="IPR029028">
    <property type="entry name" value="Alpha/beta_knot_MTases"/>
</dbReference>
<evidence type="ECO:0000256" key="5">
    <source>
        <dbReference type="ARBA" id="ARBA00022490"/>
    </source>
</evidence>
<comment type="similarity">
    <text evidence="2 12">Belongs to the RNA methyltransferase RsmE family.</text>
</comment>
<keyword evidence="6 12" id="KW-0698">rRNA processing</keyword>
<comment type="subcellular location">
    <subcellularLocation>
        <location evidence="1 12">Cytoplasm</location>
    </subcellularLocation>
</comment>
<keyword evidence="16" id="KW-1185">Reference proteome</keyword>
<dbReference type="OrthoDB" id="9815641at2"/>
<dbReference type="GO" id="GO:0005737">
    <property type="term" value="C:cytoplasm"/>
    <property type="evidence" value="ECO:0007669"/>
    <property type="project" value="UniProtKB-SubCell"/>
</dbReference>
<organism evidence="15 16">
    <name type="scientific">Suicoccus acidiformans</name>
    <dbReference type="NCBI Taxonomy" id="2036206"/>
    <lineage>
        <taxon>Bacteria</taxon>
        <taxon>Bacillati</taxon>
        <taxon>Bacillota</taxon>
        <taxon>Bacilli</taxon>
        <taxon>Lactobacillales</taxon>
        <taxon>Aerococcaceae</taxon>
        <taxon>Suicoccus</taxon>
    </lineage>
</organism>
<keyword evidence="9 12" id="KW-0949">S-adenosyl-L-methionine</keyword>
<dbReference type="GO" id="GO:0070475">
    <property type="term" value="P:rRNA base methylation"/>
    <property type="evidence" value="ECO:0007669"/>
    <property type="project" value="TreeGrafter"/>
</dbReference>
<dbReference type="Gene3D" id="3.40.1280.10">
    <property type="match status" value="1"/>
</dbReference>
<evidence type="ECO:0000256" key="4">
    <source>
        <dbReference type="ARBA" id="ARBA00013673"/>
    </source>
</evidence>
<evidence type="ECO:0000259" key="13">
    <source>
        <dbReference type="Pfam" id="PF04452"/>
    </source>
</evidence>
<evidence type="ECO:0000256" key="10">
    <source>
        <dbReference type="ARBA" id="ARBA00025699"/>
    </source>
</evidence>
<evidence type="ECO:0000256" key="7">
    <source>
        <dbReference type="ARBA" id="ARBA00022603"/>
    </source>
</evidence>
<dbReference type="PIRSF" id="PIRSF015601">
    <property type="entry name" value="MTase_slr0722"/>
    <property type="match status" value="1"/>
</dbReference>
<dbReference type="PANTHER" id="PTHR30027:SF3">
    <property type="entry name" value="16S RRNA (URACIL(1498)-N(3))-METHYLTRANSFERASE"/>
    <property type="match status" value="1"/>
</dbReference>
<dbReference type="PANTHER" id="PTHR30027">
    <property type="entry name" value="RIBOSOMAL RNA SMALL SUBUNIT METHYLTRANSFERASE E"/>
    <property type="match status" value="1"/>
</dbReference>
<keyword evidence="5 12" id="KW-0963">Cytoplasm</keyword>
<evidence type="ECO:0000259" key="14">
    <source>
        <dbReference type="Pfam" id="PF20260"/>
    </source>
</evidence>
<dbReference type="EC" id="2.1.1.193" evidence="3 12"/>
<dbReference type="InterPro" id="IPR006700">
    <property type="entry name" value="RsmE"/>
</dbReference>
<dbReference type="InterPro" id="IPR046886">
    <property type="entry name" value="RsmE_MTase_dom"/>
</dbReference>
<reference evidence="15 16" key="1">
    <citation type="submission" date="2017-09" db="EMBL/GenBank/DDBJ databases">
        <title>Complete genome sequence of Oxytococcus suis strain ZY16052.</title>
        <authorList>
            <person name="Li F."/>
        </authorList>
    </citation>
    <scope>NUCLEOTIDE SEQUENCE [LARGE SCALE GENOMIC DNA]</scope>
    <source>
        <strain evidence="15 16">ZY16052</strain>
    </source>
</reference>
<dbReference type="SUPFAM" id="SSF88697">
    <property type="entry name" value="PUA domain-like"/>
    <property type="match status" value="1"/>
</dbReference>
<evidence type="ECO:0000256" key="8">
    <source>
        <dbReference type="ARBA" id="ARBA00022679"/>
    </source>
</evidence>
<keyword evidence="7 12" id="KW-0489">Methyltransferase</keyword>
<protein>
    <recommendedName>
        <fullName evidence="4 12">Ribosomal RNA small subunit methyltransferase E</fullName>
        <ecNumber evidence="3 12">2.1.1.193</ecNumber>
    </recommendedName>
</protein>
<dbReference type="CDD" id="cd18084">
    <property type="entry name" value="RsmE-like"/>
    <property type="match status" value="1"/>
</dbReference>
<evidence type="ECO:0000256" key="2">
    <source>
        <dbReference type="ARBA" id="ARBA00005528"/>
    </source>
</evidence>
<comment type="function">
    <text evidence="10 12">Specifically methylates the N3 position of the uracil ring of uridine 1498 (m3U1498) in 16S rRNA. Acts on the fully assembled 30S ribosomal subunit.</text>
</comment>
<dbReference type="InterPro" id="IPR046887">
    <property type="entry name" value="RsmE_PUA-like"/>
</dbReference>
<dbReference type="InterPro" id="IPR029026">
    <property type="entry name" value="tRNA_m1G_MTases_N"/>
</dbReference>
<accession>A0A347WLH9</accession>
<sequence length="269" mass="30120">MGRDYSPESRGGHLMQQYFIEQVGQLGAYVELAKDDAHHLLRVMRAKVGEEVTLVDSKQQVFRAKLNQIEGKIATLQLIEQIEGQSTELSVQVTIATGLSKHDKLDWVVQKGTELGMFAFMPITLQRDVVKWTGQKISQRQERLQKIAKEAAEQSHRQRIPQVHLLHSFKEVLAASAAYTHCLVAYEEVAKAGQHEYLNQALHNFTSGDSVLCVFGSEGGLTEDEVSQLKEHGFETITLGPRILRTETAPLYLLSCISFVTEMTGKKDA</sequence>
<evidence type="ECO:0000313" key="16">
    <source>
        <dbReference type="Proteomes" id="UP000263232"/>
    </source>
</evidence>
<dbReference type="NCBIfam" id="NF008692">
    <property type="entry name" value="PRK11713.1-5"/>
    <property type="match status" value="1"/>
</dbReference>
<feature type="domain" description="Ribosomal RNA small subunit methyltransferase E PUA-like" evidence="14">
    <location>
        <begin position="33"/>
        <end position="78"/>
    </location>
</feature>
<evidence type="ECO:0000313" key="15">
    <source>
        <dbReference type="EMBL" id="AXY25936.1"/>
    </source>
</evidence>
<dbReference type="NCBIfam" id="TIGR00046">
    <property type="entry name" value="RsmE family RNA methyltransferase"/>
    <property type="match status" value="1"/>
</dbReference>
<dbReference type="KEGG" id="abae:CL176_07955"/>
<dbReference type="Proteomes" id="UP000263232">
    <property type="component" value="Chromosome"/>
</dbReference>